<sequence>MLKEALGSRGCRTVSRIVETHVAYDFRINYSPHYQPKLVCEKTDIGGCQRQRDAR</sequence>
<name>A0A375JAX3_9BURK</name>
<dbReference type="EMBL" id="OVTA01000040">
    <property type="protein sequence ID" value="SPS00746.1"/>
    <property type="molecule type" value="Genomic_DNA"/>
</dbReference>
<gene>
    <name evidence="1" type="ORF">CBM2634_B170073</name>
</gene>
<protein>
    <submittedName>
        <fullName evidence="1">Uncharacterized protein</fullName>
    </submittedName>
</protein>
<accession>A0A375JAX3</accession>
<evidence type="ECO:0000313" key="2">
    <source>
        <dbReference type="Proteomes" id="UP000256805"/>
    </source>
</evidence>
<proteinExistence type="predicted"/>
<dbReference type="Proteomes" id="UP000256805">
    <property type="component" value="Unassembled WGS sequence"/>
</dbReference>
<organism evidence="1 2">
    <name type="scientific">Cupriavidus taiwanensis</name>
    <dbReference type="NCBI Taxonomy" id="164546"/>
    <lineage>
        <taxon>Bacteria</taxon>
        <taxon>Pseudomonadati</taxon>
        <taxon>Pseudomonadota</taxon>
        <taxon>Betaproteobacteria</taxon>
        <taxon>Burkholderiales</taxon>
        <taxon>Burkholderiaceae</taxon>
        <taxon>Cupriavidus</taxon>
    </lineage>
</organism>
<evidence type="ECO:0000313" key="1">
    <source>
        <dbReference type="EMBL" id="SPS00746.1"/>
    </source>
</evidence>
<dbReference type="AlphaFoldDB" id="A0A375JAX3"/>
<reference evidence="1 2" key="1">
    <citation type="submission" date="2018-01" db="EMBL/GenBank/DDBJ databases">
        <authorList>
            <person name="Gaut B.S."/>
            <person name="Morton B.R."/>
            <person name="Clegg M.T."/>
            <person name="Duvall M.R."/>
        </authorList>
    </citation>
    <scope>NUCLEOTIDE SEQUENCE [LARGE SCALE GENOMIC DNA]</scope>
    <source>
        <strain evidence="1">Cupriavidus taiwanensis cmp 52</strain>
    </source>
</reference>